<keyword evidence="3" id="KW-1003">Cell membrane</keyword>
<evidence type="ECO:0000256" key="6">
    <source>
        <dbReference type="ARBA" id="ARBA00022729"/>
    </source>
</evidence>
<dbReference type="Gene3D" id="3.20.20.80">
    <property type="entry name" value="Glycosidases"/>
    <property type="match status" value="1"/>
</dbReference>
<comment type="subcellular location">
    <subcellularLocation>
        <location evidence="2">Cell membrane</location>
    </subcellularLocation>
    <subcellularLocation>
        <location evidence="1">Secreted</location>
        <location evidence="1">Cell wall</location>
    </subcellularLocation>
</comment>
<dbReference type="PANTHER" id="PTHR16631">
    <property type="entry name" value="GLUCAN 1,3-BETA-GLUCOSIDASE"/>
    <property type="match status" value="1"/>
</dbReference>
<evidence type="ECO:0000256" key="13">
    <source>
        <dbReference type="ARBA" id="ARBA00037649"/>
    </source>
</evidence>
<gene>
    <name evidence="16" type="ORF">SAMN05421640_3433</name>
</gene>
<evidence type="ECO:0000313" key="17">
    <source>
        <dbReference type="Proteomes" id="UP000198393"/>
    </source>
</evidence>
<dbReference type="GO" id="GO:0071555">
    <property type="term" value="P:cell wall organization"/>
    <property type="evidence" value="ECO:0007669"/>
    <property type="project" value="UniProtKB-KW"/>
</dbReference>
<reference evidence="16 17" key="1">
    <citation type="submission" date="2017-06" db="EMBL/GenBank/DDBJ databases">
        <authorList>
            <person name="Kim H.J."/>
            <person name="Triplett B.A."/>
        </authorList>
    </citation>
    <scope>NUCLEOTIDE SEQUENCE [LARGE SCALE GENOMIC DNA]</scope>
    <source>
        <strain evidence="16 17">DSM 19307</strain>
    </source>
</reference>
<protein>
    <recommendedName>
        <fullName evidence="15">Endo-1,3-beta-glucanase btgC</fullName>
    </recommendedName>
    <alternativeName>
        <fullName evidence="14">Laminarinase btgC</fullName>
    </alternativeName>
</protein>
<keyword evidence="8" id="KW-0472">Membrane</keyword>
<dbReference type="GO" id="GO:0005576">
    <property type="term" value="C:extracellular region"/>
    <property type="evidence" value="ECO:0007669"/>
    <property type="project" value="TreeGrafter"/>
</dbReference>
<evidence type="ECO:0000256" key="14">
    <source>
        <dbReference type="ARBA" id="ARBA00042373"/>
    </source>
</evidence>
<accession>A0A239LVZ0</accession>
<name>A0A239LVZ0_EKHLU</name>
<dbReference type="InterPro" id="IPR017853">
    <property type="entry name" value="GH"/>
</dbReference>
<keyword evidence="12" id="KW-0624">Polysaccharide degradation</keyword>
<evidence type="ECO:0000256" key="12">
    <source>
        <dbReference type="ARBA" id="ARBA00023326"/>
    </source>
</evidence>
<keyword evidence="4" id="KW-0134">Cell wall</keyword>
<dbReference type="Proteomes" id="UP000198393">
    <property type="component" value="Unassembled WGS sequence"/>
</dbReference>
<keyword evidence="10" id="KW-0119">Carbohydrate metabolism</keyword>
<dbReference type="GO" id="GO:0000272">
    <property type="term" value="P:polysaccharide catabolic process"/>
    <property type="evidence" value="ECO:0007669"/>
    <property type="project" value="UniProtKB-KW"/>
</dbReference>
<keyword evidence="7" id="KW-0378">Hydrolase</keyword>
<evidence type="ECO:0000256" key="1">
    <source>
        <dbReference type="ARBA" id="ARBA00004191"/>
    </source>
</evidence>
<dbReference type="Pfam" id="PF00332">
    <property type="entry name" value="Glyco_hydro_17"/>
    <property type="match status" value="1"/>
</dbReference>
<sequence>MNVNKSAAEILGNPDYPAMCFGGFRELTRDSVPSVADLKEDLNILSAMGVKILRTYNTTGDEQVANLLQAIREKKNEDADFEMYVMLGAWMACDIVDDTAVHNQGNLKWIKSEIDEAIRLTNEYPDIVKIIAVGNEAMVHWQGYHVAPNVILRWVNLLQELKKEGKLPADIWITSSDNFASWGGGDPIYHKRNLEKLINAVDFIAMHTYPFHDTHYNPQFWLRPNIDSLSATEKSELAIQRSVDYAMAQYESVRNYVSGLGYENKPIHITETGWSSQTNDWYGSKGSRAADEYKQKLYYEGVVKSCEEQSMTCFYFEIFDESWKDDKNPKGSENHFGLINLKGQAKYALWDLVDKGVFEGITRGGNPITKTFNGEINELLKAVHPPRTLELSEN</sequence>
<evidence type="ECO:0000256" key="10">
    <source>
        <dbReference type="ARBA" id="ARBA00023277"/>
    </source>
</evidence>
<evidence type="ECO:0000256" key="15">
    <source>
        <dbReference type="ARBA" id="ARBA00043078"/>
    </source>
</evidence>
<dbReference type="InterPro" id="IPR000490">
    <property type="entry name" value="Glyco_hydro_17"/>
</dbReference>
<proteinExistence type="predicted"/>
<evidence type="ECO:0000256" key="9">
    <source>
        <dbReference type="ARBA" id="ARBA00023180"/>
    </source>
</evidence>
<evidence type="ECO:0000256" key="2">
    <source>
        <dbReference type="ARBA" id="ARBA00004236"/>
    </source>
</evidence>
<evidence type="ECO:0000256" key="4">
    <source>
        <dbReference type="ARBA" id="ARBA00022512"/>
    </source>
</evidence>
<dbReference type="SUPFAM" id="SSF51445">
    <property type="entry name" value="(Trans)glycosidases"/>
    <property type="match status" value="1"/>
</dbReference>
<evidence type="ECO:0000256" key="3">
    <source>
        <dbReference type="ARBA" id="ARBA00022475"/>
    </source>
</evidence>
<keyword evidence="5" id="KW-0964">Secreted</keyword>
<evidence type="ECO:0000256" key="11">
    <source>
        <dbReference type="ARBA" id="ARBA00023316"/>
    </source>
</evidence>
<dbReference type="InterPro" id="IPR050732">
    <property type="entry name" value="Beta-glucan_modifiers"/>
</dbReference>
<dbReference type="GO" id="GO:0009986">
    <property type="term" value="C:cell surface"/>
    <property type="evidence" value="ECO:0007669"/>
    <property type="project" value="TreeGrafter"/>
</dbReference>
<evidence type="ECO:0000256" key="8">
    <source>
        <dbReference type="ARBA" id="ARBA00023136"/>
    </source>
</evidence>
<dbReference type="AlphaFoldDB" id="A0A239LVZ0"/>
<keyword evidence="9" id="KW-0325">Glycoprotein</keyword>
<dbReference type="GO" id="GO:0042973">
    <property type="term" value="F:glucan endo-1,3-beta-D-glucosidase activity"/>
    <property type="evidence" value="ECO:0007669"/>
    <property type="project" value="TreeGrafter"/>
</dbReference>
<dbReference type="PANTHER" id="PTHR16631:SF17">
    <property type="entry name" value="GLUCAN ENDO-1,3-BETA-GLUCOSIDASE BTGC"/>
    <property type="match status" value="1"/>
</dbReference>
<evidence type="ECO:0000313" key="16">
    <source>
        <dbReference type="EMBL" id="SNT34631.1"/>
    </source>
</evidence>
<evidence type="ECO:0000256" key="7">
    <source>
        <dbReference type="ARBA" id="ARBA00022801"/>
    </source>
</evidence>
<keyword evidence="6" id="KW-0732">Signal</keyword>
<organism evidence="16 17">
    <name type="scientific">Ekhidna lutea</name>
    <dbReference type="NCBI Taxonomy" id="447679"/>
    <lineage>
        <taxon>Bacteria</taxon>
        <taxon>Pseudomonadati</taxon>
        <taxon>Bacteroidota</taxon>
        <taxon>Cytophagia</taxon>
        <taxon>Cytophagales</taxon>
        <taxon>Reichenbachiellaceae</taxon>
        <taxon>Ekhidna</taxon>
    </lineage>
</organism>
<keyword evidence="17" id="KW-1185">Reference proteome</keyword>
<evidence type="ECO:0000256" key="5">
    <source>
        <dbReference type="ARBA" id="ARBA00022525"/>
    </source>
</evidence>
<dbReference type="OrthoDB" id="9806824at2"/>
<keyword evidence="11" id="KW-0961">Cell wall biogenesis/degradation</keyword>
<dbReference type="EMBL" id="FZPD01000006">
    <property type="protein sequence ID" value="SNT34631.1"/>
    <property type="molecule type" value="Genomic_DNA"/>
</dbReference>
<dbReference type="GO" id="GO:0005886">
    <property type="term" value="C:plasma membrane"/>
    <property type="evidence" value="ECO:0007669"/>
    <property type="project" value="UniProtKB-SubCell"/>
</dbReference>
<comment type="function">
    <text evidence="13">Glucanases play a role in cell expansion during growth, in cell-cell fusion during mating, and in spore release during sporulation. This enzyme may be involved in beta-glucan degradation. Active on laminarin and lichenan.</text>
</comment>